<comment type="similarity">
    <text evidence="3">Belongs to the heat shock protein 70 (TC 1.A.33) family. HSP110/SSE subfamily.</text>
</comment>
<feature type="compositionally biased region" description="Polar residues" evidence="4">
    <location>
        <begin position="531"/>
        <end position="544"/>
    </location>
</feature>
<dbReference type="Gene3D" id="3.90.640.10">
    <property type="entry name" value="Actin, Chain A, domain 4"/>
    <property type="match status" value="1"/>
</dbReference>
<sequence length="842" mass="92198">MSVVGIDVGNNASCCALARKRGVDVILNKESSRETPSVVNFSERMRLTGTDGAAKMGMAPANTVHSLKRLLGRKFKDPMVQTELPRLPFSVTEAPDGRCQVNVQYMNEPHSFSIEQCMAMVLVDQKRLAEVESGVSAVDCVLSVPASYTESQRMAMLNASTIAGLNCLRLINENTATALAYGIYKATELPEHEPVYVAFVDVGHSMSQVSIVGFKRSGMEVKLHAFDEYLGGRDFDELVFTHFCEEIKAQHKLDIRSNKKASFKLRTACEKMKKMLSANAEAPYNIECIMEDIDVKGMIKREQLEELSKPIIEKFKALLQQAVAKCGIDLAKIASVEIVGSATRTPALVRTVEEVFQKGASRTLNAKEVVCRGAALQCAMLSPVFKVREFDIVDACPYTLELEWDKEGVMTKQSIFEANSPFPNSKMLTLLRSKPFTVNAYTAENGEKLAEYQVGPFEVPAGKEKATLKAKVRMNLHGISAVESIQSIEEEAPAPSEEVKDVKMEEADAAAAANADASAPGPAPEGDANAAPQTGASPMDTESTGGPEAGAAPQQPPPSAAATDAAKKTDKKRRVKKHDVPFTVKLLNALDAKQVEAFFEQECQMQAQDKLQEETSERKNALEGYILSLRNKIYEKFAPFVKESEKEAIIGKLQVAEDWLYDEGEDVNKSVYAAKLDEMKLLGGPIEERYMENENRPAAIQALRSSAESYATFAQNTSPQYAHITPEERETIAKEATSALIWLEEKMALQTAQCKTEMPVLRTEDCYKKRDTLERVCKPIATKPAPKPAAPPPQPQAQQQPAQGPTAEEVPAQQQEGASPMEEEQPAPQDQPAANAAPEAPK</sequence>
<feature type="compositionally biased region" description="Low complexity" evidence="4">
    <location>
        <begin position="826"/>
        <end position="842"/>
    </location>
</feature>
<dbReference type="SUPFAM" id="SSF100934">
    <property type="entry name" value="Heat shock protein 70kD (HSP70), C-terminal subdomain"/>
    <property type="match status" value="2"/>
</dbReference>
<gene>
    <name evidence="5" type="ORF">DTER00134_LOCUS13352</name>
</gene>
<dbReference type="GO" id="GO:0140662">
    <property type="term" value="F:ATP-dependent protein folding chaperone"/>
    <property type="evidence" value="ECO:0007669"/>
    <property type="project" value="InterPro"/>
</dbReference>
<proteinExistence type="inferred from homology"/>
<dbReference type="InterPro" id="IPR043129">
    <property type="entry name" value="ATPase_NBD"/>
</dbReference>
<keyword evidence="1" id="KW-0547">Nucleotide-binding</keyword>
<dbReference type="GO" id="GO:0005634">
    <property type="term" value="C:nucleus"/>
    <property type="evidence" value="ECO:0007669"/>
    <property type="project" value="TreeGrafter"/>
</dbReference>
<dbReference type="EMBL" id="HBIP01022339">
    <property type="protein sequence ID" value="CAE0498279.1"/>
    <property type="molecule type" value="Transcribed_RNA"/>
</dbReference>
<dbReference type="FunFam" id="1.20.1270.10:FF:000002">
    <property type="entry name" value="Heat shock 70 kDa protein 4"/>
    <property type="match status" value="1"/>
</dbReference>
<dbReference type="SUPFAM" id="SSF53067">
    <property type="entry name" value="Actin-like ATPase domain"/>
    <property type="match status" value="2"/>
</dbReference>
<organism evidence="5">
    <name type="scientific">Dunaliella tertiolecta</name>
    <name type="common">Green alga</name>
    <dbReference type="NCBI Taxonomy" id="3047"/>
    <lineage>
        <taxon>Eukaryota</taxon>
        <taxon>Viridiplantae</taxon>
        <taxon>Chlorophyta</taxon>
        <taxon>core chlorophytes</taxon>
        <taxon>Chlorophyceae</taxon>
        <taxon>CS clade</taxon>
        <taxon>Chlamydomonadales</taxon>
        <taxon>Dunaliellaceae</taxon>
        <taxon>Dunaliella</taxon>
    </lineage>
</organism>
<dbReference type="FunFam" id="3.90.640.10:FF:000004">
    <property type="entry name" value="Heat shock 70 kDa protein 4"/>
    <property type="match status" value="1"/>
</dbReference>
<evidence type="ECO:0000313" key="5">
    <source>
        <dbReference type="EMBL" id="CAE0498279.1"/>
    </source>
</evidence>
<evidence type="ECO:0000256" key="4">
    <source>
        <dbReference type="SAM" id="MobiDB-lite"/>
    </source>
</evidence>
<evidence type="ECO:0000256" key="3">
    <source>
        <dbReference type="ARBA" id="ARBA00061090"/>
    </source>
</evidence>
<dbReference type="AlphaFoldDB" id="A0A7S3VPC4"/>
<feature type="compositionally biased region" description="Low complexity" evidence="4">
    <location>
        <begin position="796"/>
        <end position="807"/>
    </location>
</feature>
<dbReference type="Pfam" id="PF00012">
    <property type="entry name" value="HSP70"/>
    <property type="match status" value="2"/>
</dbReference>
<dbReference type="GO" id="GO:0005524">
    <property type="term" value="F:ATP binding"/>
    <property type="evidence" value="ECO:0007669"/>
    <property type="project" value="UniProtKB-KW"/>
</dbReference>
<reference evidence="5" key="1">
    <citation type="submission" date="2021-01" db="EMBL/GenBank/DDBJ databases">
        <authorList>
            <person name="Corre E."/>
            <person name="Pelletier E."/>
            <person name="Niang G."/>
            <person name="Scheremetjew M."/>
            <person name="Finn R."/>
            <person name="Kale V."/>
            <person name="Holt S."/>
            <person name="Cochrane G."/>
            <person name="Meng A."/>
            <person name="Brown T."/>
            <person name="Cohen L."/>
        </authorList>
    </citation>
    <scope>NUCLEOTIDE SEQUENCE</scope>
    <source>
        <strain evidence="5">CCMP1320</strain>
    </source>
</reference>
<name>A0A7S3VPC4_DUNTE</name>
<dbReference type="Gene3D" id="2.60.34.10">
    <property type="entry name" value="Substrate Binding Domain Of DNAk, Chain A, domain 1"/>
    <property type="match status" value="1"/>
</dbReference>
<dbReference type="PANTHER" id="PTHR45639:SF4">
    <property type="entry name" value="HSC70CB, ISOFORM G"/>
    <property type="match status" value="1"/>
</dbReference>
<accession>A0A7S3VPC4</accession>
<protein>
    <submittedName>
        <fullName evidence="5">Uncharacterized protein</fullName>
    </submittedName>
</protein>
<dbReference type="SUPFAM" id="SSF100920">
    <property type="entry name" value="Heat shock protein 70kD (HSP70), peptide-binding domain"/>
    <property type="match status" value="1"/>
</dbReference>
<evidence type="ECO:0000256" key="1">
    <source>
        <dbReference type="ARBA" id="ARBA00022741"/>
    </source>
</evidence>
<dbReference type="FunFam" id="3.30.30.30:FF:000002">
    <property type="entry name" value="Heat shock 70 kDa protein 4"/>
    <property type="match status" value="1"/>
</dbReference>
<feature type="region of interest" description="Disordered" evidence="4">
    <location>
        <begin position="779"/>
        <end position="842"/>
    </location>
</feature>
<evidence type="ECO:0000256" key="2">
    <source>
        <dbReference type="ARBA" id="ARBA00022840"/>
    </source>
</evidence>
<dbReference type="InterPro" id="IPR013126">
    <property type="entry name" value="Hsp_70_fam"/>
</dbReference>
<dbReference type="Gene3D" id="3.30.420.40">
    <property type="match status" value="2"/>
</dbReference>
<feature type="compositionally biased region" description="Pro residues" evidence="4">
    <location>
        <begin position="785"/>
        <end position="795"/>
    </location>
</feature>
<keyword evidence="2" id="KW-0067">ATP-binding</keyword>
<dbReference type="PRINTS" id="PR00301">
    <property type="entry name" value="HEATSHOCK70"/>
</dbReference>
<dbReference type="Gene3D" id="1.20.1270.10">
    <property type="match status" value="2"/>
</dbReference>
<dbReference type="InterPro" id="IPR029048">
    <property type="entry name" value="HSP70_C_sf"/>
</dbReference>
<dbReference type="Gene3D" id="3.30.30.30">
    <property type="match status" value="1"/>
</dbReference>
<feature type="compositionally biased region" description="Low complexity" evidence="4">
    <location>
        <begin position="509"/>
        <end position="520"/>
    </location>
</feature>
<feature type="region of interest" description="Disordered" evidence="4">
    <location>
        <begin position="506"/>
        <end position="576"/>
    </location>
</feature>
<dbReference type="InterPro" id="IPR029047">
    <property type="entry name" value="HSP70_peptide-bd_sf"/>
</dbReference>
<dbReference type="GO" id="GO:0005829">
    <property type="term" value="C:cytosol"/>
    <property type="evidence" value="ECO:0007669"/>
    <property type="project" value="TreeGrafter"/>
</dbReference>
<dbReference type="PANTHER" id="PTHR45639">
    <property type="entry name" value="HSC70CB, ISOFORM G-RELATED"/>
    <property type="match status" value="1"/>
</dbReference>